<evidence type="ECO:0000256" key="3">
    <source>
        <dbReference type="ARBA" id="ARBA00022525"/>
    </source>
</evidence>
<organism evidence="7 8">
    <name type="scientific">Glossina austeni</name>
    <name type="common">Savannah tsetse fly</name>
    <dbReference type="NCBI Taxonomy" id="7395"/>
    <lineage>
        <taxon>Eukaryota</taxon>
        <taxon>Metazoa</taxon>
        <taxon>Ecdysozoa</taxon>
        <taxon>Arthropoda</taxon>
        <taxon>Hexapoda</taxon>
        <taxon>Insecta</taxon>
        <taxon>Pterygota</taxon>
        <taxon>Neoptera</taxon>
        <taxon>Endopterygota</taxon>
        <taxon>Diptera</taxon>
        <taxon>Brachycera</taxon>
        <taxon>Muscomorpha</taxon>
        <taxon>Hippoboscoidea</taxon>
        <taxon>Glossinidae</taxon>
        <taxon>Glossina</taxon>
    </lineage>
</organism>
<keyword evidence="5" id="KW-1015">Disulfide bond</keyword>
<dbReference type="AlphaFoldDB" id="A0A1A9VYC5"/>
<proteinExistence type="inferred from homology"/>
<evidence type="ECO:0000313" key="7">
    <source>
        <dbReference type="EnsemblMetazoa" id="GAUT051645-PA"/>
    </source>
</evidence>
<dbReference type="VEuPathDB" id="VectorBase:GAUT051645"/>
<accession>A0A1A9VYC5</accession>
<comment type="subcellular location">
    <subcellularLocation>
        <location evidence="1">Secreted</location>
    </subcellularLocation>
</comment>
<dbReference type="PANTHER" id="PTHR11857:SF46">
    <property type="entry name" value="GENERAL ODORANT-BINDING PROTEIN 99A-RELATED"/>
    <property type="match status" value="1"/>
</dbReference>
<evidence type="ECO:0000256" key="5">
    <source>
        <dbReference type="ARBA" id="ARBA00023157"/>
    </source>
</evidence>
<evidence type="ECO:0000256" key="1">
    <source>
        <dbReference type="ARBA" id="ARBA00004613"/>
    </source>
</evidence>
<dbReference type="GO" id="GO:0005549">
    <property type="term" value="F:odorant binding"/>
    <property type="evidence" value="ECO:0007669"/>
    <property type="project" value="InterPro"/>
</dbReference>
<keyword evidence="3" id="KW-0964">Secreted</keyword>
<keyword evidence="8" id="KW-1185">Reference proteome</keyword>
<comment type="similarity">
    <text evidence="2">Belongs to the PBP/GOBP family.</text>
</comment>
<dbReference type="InterPro" id="IPR006170">
    <property type="entry name" value="PBP/GOBP"/>
</dbReference>
<dbReference type="EnsemblMetazoa" id="GAUT051645-RA">
    <property type="protein sequence ID" value="GAUT051645-PA"/>
    <property type="gene ID" value="GAUT051645"/>
</dbReference>
<dbReference type="Pfam" id="PF01395">
    <property type="entry name" value="PBP_GOBP"/>
    <property type="match status" value="1"/>
</dbReference>
<dbReference type="GO" id="GO:0007608">
    <property type="term" value="P:sensory perception of smell"/>
    <property type="evidence" value="ECO:0007669"/>
    <property type="project" value="TreeGrafter"/>
</dbReference>
<dbReference type="Proteomes" id="UP000078200">
    <property type="component" value="Unassembled WGS sequence"/>
</dbReference>
<feature type="chain" id="PRO_5008399772" evidence="6">
    <location>
        <begin position="20"/>
        <end position="153"/>
    </location>
</feature>
<dbReference type="GO" id="GO:0005615">
    <property type="term" value="C:extracellular space"/>
    <property type="evidence" value="ECO:0007669"/>
    <property type="project" value="TreeGrafter"/>
</dbReference>
<dbReference type="Gene3D" id="1.10.238.20">
    <property type="entry name" value="Pheromone/general odorant binding protein domain"/>
    <property type="match status" value="1"/>
</dbReference>
<dbReference type="STRING" id="7395.A0A1A9VYC5"/>
<dbReference type="InterPro" id="IPR036728">
    <property type="entry name" value="PBP_GOBP_sf"/>
</dbReference>
<protein>
    <submittedName>
        <fullName evidence="7">Uncharacterized protein</fullName>
    </submittedName>
</protein>
<evidence type="ECO:0000256" key="2">
    <source>
        <dbReference type="ARBA" id="ARBA00008098"/>
    </source>
</evidence>
<feature type="signal peptide" evidence="6">
    <location>
        <begin position="1"/>
        <end position="19"/>
    </location>
</feature>
<name>A0A1A9VYC5_GLOAU</name>
<keyword evidence="4 6" id="KW-0732">Signal</keyword>
<dbReference type="SUPFAM" id="SSF47565">
    <property type="entry name" value="Insect pheromone/odorant-binding proteins"/>
    <property type="match status" value="1"/>
</dbReference>
<dbReference type="PANTHER" id="PTHR11857">
    <property type="entry name" value="ODORANT BINDING PROTEIN-RELATED"/>
    <property type="match status" value="1"/>
</dbReference>
<sequence length="153" mass="17822">MKTIIVICVVLVTLATVWGHHHHEHTDEDYVVKTREDLFKYRDECSNKLNVPADLLEKYKKWQYPDDEVTRCYMKCMFELFGFFNEKQGFDVHKIHKQLMGAHGTVDHSDETHEKIAKCADKKPEDTDPCAWAYRGGVCFINSNLQLVKSSVN</sequence>
<dbReference type="SMART" id="SM00708">
    <property type="entry name" value="PhBP"/>
    <property type="match status" value="1"/>
</dbReference>
<evidence type="ECO:0000313" key="8">
    <source>
        <dbReference type="Proteomes" id="UP000078200"/>
    </source>
</evidence>
<dbReference type="CDD" id="cd23992">
    <property type="entry name" value="PBP_GOBP"/>
    <property type="match status" value="1"/>
</dbReference>
<evidence type="ECO:0000256" key="6">
    <source>
        <dbReference type="SAM" id="SignalP"/>
    </source>
</evidence>
<reference evidence="7" key="1">
    <citation type="submission" date="2020-05" db="UniProtKB">
        <authorList>
            <consortium name="EnsemblMetazoa"/>
        </authorList>
    </citation>
    <scope>IDENTIFICATION</scope>
    <source>
        <strain evidence="7">TTRI</strain>
    </source>
</reference>
<evidence type="ECO:0000256" key="4">
    <source>
        <dbReference type="ARBA" id="ARBA00022729"/>
    </source>
</evidence>